<dbReference type="OrthoDB" id="10265871at2759"/>
<dbReference type="Pfam" id="PF23544">
    <property type="entry name" value="AtuA_ferredoxin"/>
    <property type="match status" value="1"/>
</dbReference>
<sequence>MATNKRPIRVAGASGGYTDRQRAIHDLAKECDVDVITGDWMAEGTMVMHGANKSKKLQDANAASGPCYDPYFLGTLDPALSVLQEKGVKLAVNAGASDAALLAKEVASRIRERGLNLKVAYIEGDECIDQIKELRKKGDPLRNLDTGKAMDDWGFEPLYAQCYLGSFGIAEALKKGADIVIAGRVADAAPTVGAAIWWHGWDRSNLNELAGALMAGHIIECSAYATGGYYAGFKDLMDNCENLGFPIAAIEASGETVFTKGAGPGGEMSVGTATSQLLYEIQGPYYFNSDVVADIEGLTLKQIGKDEVRMTGVKGLPPPPTTKVGVTSESGQLWQAEFHFFFAGLDMEEKAKWTERQIRYAMRDHIHKFTQLKFHMVGSAAEDADSQDAATVDFRVFAQTRDPSIVGAGTSPAGTGLGTMTTGTFVRWCLENFLQSCPGATVEVDTRQSLARPMFEYWPTIMPQDLFQERTVLEWSGESTDIPGPSETKTYGPQKSYEPEQPADLSSYGPTTRKPLGWVTLGRSGDKASDADVGFFVRNDDEWDWLRTLLSTETFIKLLGKEYTKNRIDRCEFAGVRAVHFLLKDHLDRGSVSSSSMDPFGKNLCEFIRSRYVDIPNKFLERGRV</sequence>
<feature type="domain" description="AtuA-like ferredoxin-fold" evidence="3">
    <location>
        <begin position="516"/>
        <end position="610"/>
    </location>
</feature>
<keyword evidence="5" id="KW-1185">Reference proteome</keyword>
<evidence type="ECO:0000256" key="1">
    <source>
        <dbReference type="SAM" id="MobiDB-lite"/>
    </source>
</evidence>
<dbReference type="Pfam" id="PF07287">
    <property type="entry name" value="AtuA"/>
    <property type="match status" value="1"/>
</dbReference>
<dbReference type="Proteomes" id="UP000800235">
    <property type="component" value="Unassembled WGS sequence"/>
</dbReference>
<name>A0A9P4NIE7_9PEZI</name>
<dbReference type="PANTHER" id="PTHR47585:SF2">
    <property type="entry name" value="DUF1446 DOMAIN PROTEIN (AFU_ORTHOLOGUE AFUA_6G11420)"/>
    <property type="match status" value="1"/>
</dbReference>
<dbReference type="InterPro" id="IPR056362">
    <property type="entry name" value="AtuA-like_ferredoxin_dom"/>
</dbReference>
<protein>
    <submittedName>
        <fullName evidence="4">DUF1446-domain-containing protein</fullName>
    </submittedName>
</protein>
<feature type="region of interest" description="Disordered" evidence="1">
    <location>
        <begin position="476"/>
        <end position="509"/>
    </location>
</feature>
<dbReference type="InterPro" id="IPR010839">
    <property type="entry name" value="AtuA_N"/>
</dbReference>
<dbReference type="EMBL" id="MU007087">
    <property type="protein sequence ID" value="KAF2422860.1"/>
    <property type="molecule type" value="Genomic_DNA"/>
</dbReference>
<gene>
    <name evidence="4" type="ORF">EJ08DRAFT_682528</name>
</gene>
<evidence type="ECO:0000259" key="3">
    <source>
        <dbReference type="Pfam" id="PF23544"/>
    </source>
</evidence>
<feature type="domain" description="Acyclic terpene utilisation N-terminal" evidence="2">
    <location>
        <begin position="8"/>
        <end position="471"/>
    </location>
</feature>
<evidence type="ECO:0000259" key="2">
    <source>
        <dbReference type="Pfam" id="PF07287"/>
    </source>
</evidence>
<evidence type="ECO:0000313" key="4">
    <source>
        <dbReference type="EMBL" id="KAF2422860.1"/>
    </source>
</evidence>
<comment type="caution">
    <text evidence="4">The sequence shown here is derived from an EMBL/GenBank/DDBJ whole genome shotgun (WGS) entry which is preliminary data.</text>
</comment>
<evidence type="ECO:0000313" key="5">
    <source>
        <dbReference type="Proteomes" id="UP000800235"/>
    </source>
</evidence>
<reference evidence="4" key="1">
    <citation type="journal article" date="2020" name="Stud. Mycol.">
        <title>101 Dothideomycetes genomes: a test case for predicting lifestyles and emergence of pathogens.</title>
        <authorList>
            <person name="Haridas S."/>
            <person name="Albert R."/>
            <person name="Binder M."/>
            <person name="Bloem J."/>
            <person name="Labutti K."/>
            <person name="Salamov A."/>
            <person name="Andreopoulos B."/>
            <person name="Baker S."/>
            <person name="Barry K."/>
            <person name="Bills G."/>
            <person name="Bluhm B."/>
            <person name="Cannon C."/>
            <person name="Castanera R."/>
            <person name="Culley D."/>
            <person name="Daum C."/>
            <person name="Ezra D."/>
            <person name="Gonzalez J."/>
            <person name="Henrissat B."/>
            <person name="Kuo A."/>
            <person name="Liang C."/>
            <person name="Lipzen A."/>
            <person name="Lutzoni F."/>
            <person name="Magnuson J."/>
            <person name="Mondo S."/>
            <person name="Nolan M."/>
            <person name="Ohm R."/>
            <person name="Pangilinan J."/>
            <person name="Park H.-J."/>
            <person name="Ramirez L."/>
            <person name="Alfaro M."/>
            <person name="Sun H."/>
            <person name="Tritt A."/>
            <person name="Yoshinaga Y."/>
            <person name="Zwiers L.-H."/>
            <person name="Turgeon B."/>
            <person name="Goodwin S."/>
            <person name="Spatafora J."/>
            <person name="Crous P."/>
            <person name="Grigoriev I."/>
        </authorList>
    </citation>
    <scope>NUCLEOTIDE SEQUENCE</scope>
    <source>
        <strain evidence="4">CBS 130266</strain>
    </source>
</reference>
<dbReference type="PANTHER" id="PTHR47585">
    <property type="match status" value="1"/>
</dbReference>
<organism evidence="4 5">
    <name type="scientific">Tothia fuscella</name>
    <dbReference type="NCBI Taxonomy" id="1048955"/>
    <lineage>
        <taxon>Eukaryota</taxon>
        <taxon>Fungi</taxon>
        <taxon>Dikarya</taxon>
        <taxon>Ascomycota</taxon>
        <taxon>Pezizomycotina</taxon>
        <taxon>Dothideomycetes</taxon>
        <taxon>Pleosporomycetidae</taxon>
        <taxon>Venturiales</taxon>
        <taxon>Cylindrosympodiaceae</taxon>
        <taxon>Tothia</taxon>
    </lineage>
</organism>
<accession>A0A9P4NIE7</accession>
<dbReference type="AlphaFoldDB" id="A0A9P4NIE7"/>
<proteinExistence type="predicted"/>